<evidence type="ECO:0000313" key="2">
    <source>
        <dbReference type="Proteomes" id="UP000053480"/>
    </source>
</evidence>
<dbReference type="EMBL" id="JZWS03000005">
    <property type="protein sequence ID" value="MEW9491596.1"/>
    <property type="molecule type" value="Genomic_DNA"/>
</dbReference>
<protein>
    <submittedName>
        <fullName evidence="1">DUF120 domain-containing protein</fullName>
    </submittedName>
</protein>
<evidence type="ECO:0000313" key="1">
    <source>
        <dbReference type="EMBL" id="MEW9491596.1"/>
    </source>
</evidence>
<name>A0ACC6TNZ4_9CREN</name>
<reference evidence="1" key="1">
    <citation type="submission" date="2024-07" db="EMBL/GenBank/DDBJ databases">
        <title>Metagenome and Metagenome-Assembled Genomes of Archaea from a hot spring from the geothermal field of Los Azufres, Mexico.</title>
        <authorList>
            <person name="Marin-Paredes R."/>
            <person name="Martinez-Romero E."/>
            <person name="Servin-Garciduenas L.E."/>
        </authorList>
    </citation>
    <scope>NUCLEOTIDE SEQUENCE</scope>
    <source>
        <strain evidence="1">AZ1-454</strain>
    </source>
</reference>
<comment type="caution">
    <text evidence="1">The sequence shown here is derived from an EMBL/GenBank/DDBJ whole genome shotgun (WGS) entry which is preliminary data.</text>
</comment>
<gene>
    <name evidence="1" type="ORF">TQ35_0005260</name>
</gene>
<accession>A0ACC6TNZ4</accession>
<dbReference type="Proteomes" id="UP000053480">
    <property type="component" value="Unassembled WGS sequence"/>
</dbReference>
<proteinExistence type="predicted"/>
<sequence length="217" mass="24253">MLDSCLIAKIVCASNKNRGVTQETLARELSMSQQTVSRKLKELEEKGFIRRTITPVGEIISLTEKGQEVLSQCLELLKNAVTSAHAIKIIGKVTSGLGEGRIFISLPYYKESFEKFLGFTPYPGTLNLVIYDRVSLENRLILDTERHILIPEFKSENRILGAVKAFPASINGLKPAAIVFPLRSTHPKSVIEIISPYHLREKLNLKDGDDVEIEAYV</sequence>
<organism evidence="1 2">
    <name type="scientific">Candidatus Aramenus sulfurataquae</name>
    <dbReference type="NCBI Taxonomy" id="1326980"/>
    <lineage>
        <taxon>Archaea</taxon>
        <taxon>Thermoproteota</taxon>
        <taxon>Thermoprotei</taxon>
        <taxon>Sulfolobales</taxon>
        <taxon>Sulfolobaceae</taxon>
        <taxon>Candidatus Aramenus</taxon>
    </lineage>
</organism>